<protein>
    <submittedName>
        <fullName evidence="12">Odorant receptor Or1-like</fullName>
    </submittedName>
</protein>
<dbReference type="OrthoDB" id="7550086at2759"/>
<feature type="transmembrane region" description="Helical" evidence="10">
    <location>
        <begin position="533"/>
        <end position="563"/>
    </location>
</feature>
<gene>
    <name evidence="12" type="primary">LOC106750170</name>
</gene>
<evidence type="ECO:0000256" key="8">
    <source>
        <dbReference type="ARBA" id="ARBA00023170"/>
    </source>
</evidence>
<feature type="transmembrane region" description="Helical" evidence="10">
    <location>
        <begin position="658"/>
        <end position="675"/>
    </location>
</feature>
<sequence length="751" mass="85626">MQLLSLNFLLYTISGIWRPIEWSSIGSTLLYSAYTVLIIYLMTFLITTQLLDIILIVDNVEDFTANSLLFISVISAFSKMFTPLIRRGRIIDLIETLQRPPCRVCDQEEVEIQAKFDRSIRSRSLYYLFLATSSATGALAGAMLAILKGQLPLRVWVPYDYSTSLLFWLTSVQLLLSVSFGTIINISTETLVYGLCLQTCAQLEILTHRLQRVALSSPGARESDTSPKRASRLSEHVCHHLCIIRYAEQVNEIYSQVFFTQFFASILVLCSSVYYLSSHLTLEDIATMGTYTFCMFVQIFVYCWAGNEVILKSTNLSDAIYEMEWILMTISERKDLLMIMKRCTKPIRFSSSFLVMLSLRSYGKLLKASYSAFNVLQHLSGIWRPVEWSSSCAKMLYNAFTVYTIVSLYFLMLTQFMDILLIVDNVDDFTNNSLIFVSIITVCCKSTIIVLRRNAIIDLVEMLLRDPYKPRNEDELAIQATFDKFIRSCSIMYLLLTITSVTTGSLRSLSNIIEGRLPYRVWLPYDWNKSPMFLITSIYQLITIFLAGLINVGTETVVFGFILQTCAQLDILKSRLNKSVIKRIAGYQKNRPRSGTSGKQATISELILYHLSIYTYANEVNCVFNQILFVQFFGSILVLCTSVYYVSLHIGETEAAGILAYTVAMFVQIFVYCWSGNEVILKVQWLASLADAVYHVEWSSLSIRERKDLLIIMMRSAVPIKFTSSFLITMSLESYNNILKTSYSAFNVLQS</sequence>
<name>A0A6P3Y6X4_DINQU</name>
<accession>A0A6P3Y6X4</accession>
<feature type="transmembrane region" description="Helical" evidence="10">
    <location>
        <begin position="627"/>
        <end position="646"/>
    </location>
</feature>
<evidence type="ECO:0000313" key="11">
    <source>
        <dbReference type="Proteomes" id="UP000515204"/>
    </source>
</evidence>
<evidence type="ECO:0000256" key="9">
    <source>
        <dbReference type="ARBA" id="ARBA00023224"/>
    </source>
</evidence>
<dbReference type="GO" id="GO:0007165">
    <property type="term" value="P:signal transduction"/>
    <property type="evidence" value="ECO:0007669"/>
    <property type="project" value="UniProtKB-KW"/>
</dbReference>
<keyword evidence="4 10" id="KW-0812">Transmembrane</keyword>
<keyword evidence="3" id="KW-0716">Sensory transduction</keyword>
<evidence type="ECO:0000256" key="10">
    <source>
        <dbReference type="SAM" id="Phobius"/>
    </source>
</evidence>
<feature type="transmembrane region" description="Helical" evidence="10">
    <location>
        <begin position="63"/>
        <end position="81"/>
    </location>
</feature>
<feature type="transmembrane region" description="Helical" evidence="10">
    <location>
        <begin position="28"/>
        <end position="57"/>
    </location>
</feature>
<feature type="transmembrane region" description="Helical" evidence="10">
    <location>
        <begin position="288"/>
        <end position="305"/>
    </location>
</feature>
<comment type="subcellular location">
    <subcellularLocation>
        <location evidence="1">Cell membrane</location>
        <topology evidence="1">Multi-pass membrane protein</topology>
    </subcellularLocation>
</comment>
<keyword evidence="2" id="KW-1003">Cell membrane</keyword>
<feature type="transmembrane region" description="Helical" evidence="10">
    <location>
        <begin position="125"/>
        <end position="146"/>
    </location>
</feature>
<dbReference type="GeneID" id="106750170"/>
<evidence type="ECO:0000256" key="3">
    <source>
        <dbReference type="ARBA" id="ARBA00022606"/>
    </source>
</evidence>
<keyword evidence="11" id="KW-1185">Reference proteome</keyword>
<feature type="transmembrane region" description="Helical" evidence="10">
    <location>
        <begin position="166"/>
        <end position="186"/>
    </location>
</feature>
<dbReference type="AlphaFoldDB" id="A0A6P3Y6X4"/>
<evidence type="ECO:0000256" key="2">
    <source>
        <dbReference type="ARBA" id="ARBA00022475"/>
    </source>
</evidence>
<keyword evidence="5" id="KW-0552">Olfaction</keyword>
<dbReference type="RefSeq" id="XP_014485792.1">
    <property type="nucleotide sequence ID" value="XM_014630306.1"/>
</dbReference>
<feature type="transmembrane region" description="Helical" evidence="10">
    <location>
        <begin position="491"/>
        <end position="513"/>
    </location>
</feature>
<dbReference type="GO" id="GO:0005549">
    <property type="term" value="F:odorant binding"/>
    <property type="evidence" value="ECO:0007669"/>
    <property type="project" value="InterPro"/>
</dbReference>
<evidence type="ECO:0000313" key="12">
    <source>
        <dbReference type="RefSeq" id="XP_014485792.1"/>
    </source>
</evidence>
<evidence type="ECO:0000256" key="4">
    <source>
        <dbReference type="ARBA" id="ARBA00022692"/>
    </source>
</evidence>
<keyword evidence="7 10" id="KW-0472">Membrane</keyword>
<dbReference type="Proteomes" id="UP000515204">
    <property type="component" value="Unplaced"/>
</dbReference>
<dbReference type="PANTHER" id="PTHR21137">
    <property type="entry name" value="ODORANT RECEPTOR"/>
    <property type="match status" value="1"/>
</dbReference>
<keyword evidence="9" id="KW-0807">Transducer</keyword>
<dbReference type="Pfam" id="PF02949">
    <property type="entry name" value="7tm_6"/>
    <property type="match status" value="2"/>
</dbReference>
<dbReference type="GO" id="GO:0004984">
    <property type="term" value="F:olfactory receptor activity"/>
    <property type="evidence" value="ECO:0007669"/>
    <property type="project" value="InterPro"/>
</dbReference>
<feature type="transmembrane region" description="Helical" evidence="10">
    <location>
        <begin position="434"/>
        <end position="451"/>
    </location>
</feature>
<proteinExistence type="predicted"/>
<evidence type="ECO:0000256" key="7">
    <source>
        <dbReference type="ARBA" id="ARBA00023136"/>
    </source>
</evidence>
<feature type="transmembrane region" description="Helical" evidence="10">
    <location>
        <begin position="400"/>
        <end position="422"/>
    </location>
</feature>
<reference evidence="12" key="1">
    <citation type="submission" date="2025-08" db="UniProtKB">
        <authorList>
            <consortium name="RefSeq"/>
        </authorList>
    </citation>
    <scope>IDENTIFICATION</scope>
</reference>
<dbReference type="GO" id="GO:0005886">
    <property type="term" value="C:plasma membrane"/>
    <property type="evidence" value="ECO:0007669"/>
    <property type="project" value="UniProtKB-SubCell"/>
</dbReference>
<keyword evidence="6 10" id="KW-1133">Transmembrane helix</keyword>
<keyword evidence="8" id="KW-0675">Receptor</keyword>
<dbReference type="KEGG" id="dqu:106750170"/>
<dbReference type="PANTHER" id="PTHR21137:SF35">
    <property type="entry name" value="ODORANT RECEPTOR 19A-RELATED"/>
    <property type="match status" value="1"/>
</dbReference>
<dbReference type="InterPro" id="IPR004117">
    <property type="entry name" value="7tm6_olfct_rcpt"/>
</dbReference>
<feature type="transmembrane region" description="Helical" evidence="10">
    <location>
        <begin position="253"/>
        <end position="276"/>
    </location>
</feature>
<evidence type="ECO:0000256" key="6">
    <source>
        <dbReference type="ARBA" id="ARBA00022989"/>
    </source>
</evidence>
<evidence type="ECO:0000256" key="1">
    <source>
        <dbReference type="ARBA" id="ARBA00004651"/>
    </source>
</evidence>
<evidence type="ECO:0000256" key="5">
    <source>
        <dbReference type="ARBA" id="ARBA00022725"/>
    </source>
</evidence>
<organism evidence="11 12">
    <name type="scientific">Dinoponera quadriceps</name>
    <name type="common">South American ant</name>
    <dbReference type="NCBI Taxonomy" id="609295"/>
    <lineage>
        <taxon>Eukaryota</taxon>
        <taxon>Metazoa</taxon>
        <taxon>Ecdysozoa</taxon>
        <taxon>Arthropoda</taxon>
        <taxon>Hexapoda</taxon>
        <taxon>Insecta</taxon>
        <taxon>Pterygota</taxon>
        <taxon>Neoptera</taxon>
        <taxon>Endopterygota</taxon>
        <taxon>Hymenoptera</taxon>
        <taxon>Apocrita</taxon>
        <taxon>Aculeata</taxon>
        <taxon>Formicoidea</taxon>
        <taxon>Formicidae</taxon>
        <taxon>Ponerinae</taxon>
        <taxon>Ponerini</taxon>
        <taxon>Dinoponera</taxon>
    </lineage>
</organism>